<evidence type="ECO:0000313" key="1">
    <source>
        <dbReference type="EMBL" id="KAL0947534.1"/>
    </source>
</evidence>
<sequence>MNPSPPDVIIAGVLDKYAADPTLTLAHEHDMTNIQAIHDRILRRFWPGNFVLVDLSNGRFEGCVAAVYTRVHCDSDDRLMWTTCNQPHIVGLDLNLPLEVSFARDEPAGLSLLGQHIERF</sequence>
<protein>
    <submittedName>
        <fullName evidence="1">Uncharacterized protein</fullName>
    </submittedName>
</protein>
<comment type="caution">
    <text evidence="1">The sequence shown here is derived from an EMBL/GenBank/DDBJ whole genome shotgun (WGS) entry which is preliminary data.</text>
</comment>
<dbReference type="Proteomes" id="UP001556367">
    <property type="component" value="Unassembled WGS sequence"/>
</dbReference>
<accession>A0ABR3IW83</accession>
<evidence type="ECO:0000313" key="2">
    <source>
        <dbReference type="Proteomes" id="UP001556367"/>
    </source>
</evidence>
<keyword evidence="2" id="KW-1185">Reference proteome</keyword>
<proteinExistence type="predicted"/>
<name>A0ABR3IW83_9AGAR</name>
<dbReference type="EMBL" id="JASNQZ010000015">
    <property type="protein sequence ID" value="KAL0947534.1"/>
    <property type="molecule type" value="Genomic_DNA"/>
</dbReference>
<reference evidence="2" key="1">
    <citation type="submission" date="2024-06" db="EMBL/GenBank/DDBJ databases">
        <title>Multi-omics analyses provide insights into the biosynthesis of the anticancer antibiotic pleurotin in Hohenbuehelia grisea.</title>
        <authorList>
            <person name="Weaver J.A."/>
            <person name="Alberti F."/>
        </authorList>
    </citation>
    <scope>NUCLEOTIDE SEQUENCE [LARGE SCALE GENOMIC DNA]</scope>
    <source>
        <strain evidence="2">T-177</strain>
    </source>
</reference>
<gene>
    <name evidence="1" type="ORF">HGRIS_013630</name>
</gene>
<organism evidence="1 2">
    <name type="scientific">Hohenbuehelia grisea</name>
    <dbReference type="NCBI Taxonomy" id="104357"/>
    <lineage>
        <taxon>Eukaryota</taxon>
        <taxon>Fungi</taxon>
        <taxon>Dikarya</taxon>
        <taxon>Basidiomycota</taxon>
        <taxon>Agaricomycotina</taxon>
        <taxon>Agaricomycetes</taxon>
        <taxon>Agaricomycetidae</taxon>
        <taxon>Agaricales</taxon>
        <taxon>Pleurotineae</taxon>
        <taxon>Pleurotaceae</taxon>
        <taxon>Hohenbuehelia</taxon>
    </lineage>
</organism>